<feature type="transmembrane region" description="Helical" evidence="1">
    <location>
        <begin position="507"/>
        <end position="527"/>
    </location>
</feature>
<feature type="transmembrane region" description="Helical" evidence="1">
    <location>
        <begin position="166"/>
        <end position="184"/>
    </location>
</feature>
<evidence type="ECO:0000313" key="2">
    <source>
        <dbReference type="EMBL" id="TCV95288.1"/>
    </source>
</evidence>
<keyword evidence="1" id="KW-1133">Transmembrane helix</keyword>
<dbReference type="PANTHER" id="PTHR36436:SF6">
    <property type="entry name" value="SLL5081 PROTEIN"/>
    <property type="match status" value="1"/>
</dbReference>
<dbReference type="SUPFAM" id="SSF103032">
    <property type="entry name" value="Hypothetical protein YwqG"/>
    <property type="match status" value="1"/>
</dbReference>
<feature type="transmembrane region" description="Helical" evidence="1">
    <location>
        <begin position="57"/>
        <end position="82"/>
    </location>
</feature>
<keyword evidence="3" id="KW-1185">Reference proteome</keyword>
<reference evidence="2 3" key="1">
    <citation type="submission" date="2019-03" db="EMBL/GenBank/DDBJ databases">
        <title>Genomic Encyclopedia of Type Strains, Phase IV (KMG-IV): sequencing the most valuable type-strain genomes for metagenomic binning, comparative biology and taxonomic classification.</title>
        <authorList>
            <person name="Goeker M."/>
        </authorList>
    </citation>
    <scope>NUCLEOTIDE SEQUENCE [LARGE SCALE GENOMIC DNA]</scope>
    <source>
        <strain evidence="2 3">DSM 29487</strain>
    </source>
</reference>
<feature type="transmembrane region" description="Helical" evidence="1">
    <location>
        <begin position="21"/>
        <end position="41"/>
    </location>
</feature>
<keyword evidence="1" id="KW-0472">Membrane</keyword>
<dbReference type="GeneID" id="98916043"/>
<dbReference type="PANTHER" id="PTHR36436">
    <property type="entry name" value="SLL5081 PROTEIN"/>
    <property type="match status" value="1"/>
</dbReference>
<sequence>MKDNRERFIQDMLDTFDDTNAYQVSLFLSVFFGVVGLFYAITTLPSILPYIYIYDTYFAFLGLSVFCIIGGIGCLYVLYGHYISTKHHSVHERIHYLPVAFLSIIPGFIMIMYSALVTAASFTFPISIISFYLCFYAIIVFIVAYFMVQKRINSEKEVYQKKTLRYVQWVTILLLVIAFLFILFLRGSVFEDLVKIALITIIVSFFAYQAARTLLASRLMKKMDIDMIDYQNLYHDGRLGEVDLSQKARVYIINDGRIDKALNILVEFGFDRDDCMRAIIKHQPFYTFDEKMYYDLQFMNKLLMRLAYEDVPFQVEVLKNKDWEIDESYQLIEKHRFVRKKKADAKENDDEVKEKNSWLFNIVMSIIVGIGMILYGLWSAFFPVNYFKPVRWCSSEQIQTYYNEFTYRSTRTLYHLICIWIIFLVWLFVKPIQIWVSGIMEESIQTIWIAFGIIFVGELFVFPMYLKKLKAILQQEHNVHNYEKRAFLLFILYSFIRSLIKGWQKSLCMLIFLIVSIELAKSIYIFIRYIQHRKEVKIVKQNEEYEIVEEYDMQPIIDRLKEFKEDVIVLEYSDLPVNRYCSKLGGLPYLLEGENIPCDGNEPLILLAQINFDELKGKTVGDLPDHGMLQFFIKCDDVYGCDFDFNVDNPKYRVVYHEKVDYIAPLRQDVEYINEESPLHGEYRLNLSIQQVEGLSVSDFQFIDRLKKLCDDLLPKDFENNDGFMDALYEYVEFNENNQMLGQGSFAQEDSRGSESMLILLQLLSDETHMMWGDYGTCHFLIDKDDLKNKRFDQVIYTWDCY</sequence>
<protein>
    <submittedName>
        <fullName evidence="2">Uncharacterized protein YwqG</fullName>
    </submittedName>
</protein>
<gene>
    <name evidence="2" type="ORF">EDD60_1186</name>
</gene>
<dbReference type="InterPro" id="IPR035948">
    <property type="entry name" value="YwqG-like_sf"/>
</dbReference>
<dbReference type="RefSeq" id="WP_132226419.1">
    <property type="nucleotide sequence ID" value="NZ_DBGCPY010000120.1"/>
</dbReference>
<feature type="transmembrane region" description="Helical" evidence="1">
    <location>
        <begin position="485"/>
        <end position="500"/>
    </location>
</feature>
<feature type="transmembrane region" description="Helical" evidence="1">
    <location>
        <begin position="358"/>
        <end position="378"/>
    </location>
</feature>
<feature type="transmembrane region" description="Helical" evidence="1">
    <location>
        <begin position="94"/>
        <end position="116"/>
    </location>
</feature>
<accession>A0A4R3YU70</accession>
<proteinExistence type="predicted"/>
<evidence type="ECO:0000313" key="3">
    <source>
        <dbReference type="Proteomes" id="UP000295515"/>
    </source>
</evidence>
<dbReference type="Proteomes" id="UP000295515">
    <property type="component" value="Unassembled WGS sequence"/>
</dbReference>
<organism evidence="2 3">
    <name type="scientific">Longibaculum muris</name>
    <dbReference type="NCBI Taxonomy" id="1796628"/>
    <lineage>
        <taxon>Bacteria</taxon>
        <taxon>Bacillati</taxon>
        <taxon>Bacillota</taxon>
        <taxon>Erysipelotrichia</taxon>
        <taxon>Erysipelotrichales</taxon>
        <taxon>Coprobacillaceae</taxon>
        <taxon>Longibaculum</taxon>
    </lineage>
</organism>
<dbReference type="Pfam" id="PF09234">
    <property type="entry name" value="DUF1963"/>
    <property type="match status" value="1"/>
</dbReference>
<comment type="caution">
    <text evidence="2">The sequence shown here is derived from an EMBL/GenBank/DDBJ whole genome shotgun (WGS) entry which is preliminary data.</text>
</comment>
<dbReference type="EMBL" id="SMCQ01000018">
    <property type="protein sequence ID" value="TCV95288.1"/>
    <property type="molecule type" value="Genomic_DNA"/>
</dbReference>
<dbReference type="InterPro" id="IPR015315">
    <property type="entry name" value="DUF1963"/>
</dbReference>
<feature type="transmembrane region" description="Helical" evidence="1">
    <location>
        <begin position="122"/>
        <end position="146"/>
    </location>
</feature>
<evidence type="ECO:0000256" key="1">
    <source>
        <dbReference type="SAM" id="Phobius"/>
    </source>
</evidence>
<dbReference type="Gene3D" id="2.30.320.10">
    <property type="entry name" value="YwqG-like"/>
    <property type="match status" value="1"/>
</dbReference>
<dbReference type="AlphaFoldDB" id="A0A4R3YU70"/>
<feature type="transmembrane region" description="Helical" evidence="1">
    <location>
        <begin position="447"/>
        <end position="465"/>
    </location>
</feature>
<feature type="transmembrane region" description="Helical" evidence="1">
    <location>
        <begin position="196"/>
        <end position="215"/>
    </location>
</feature>
<feature type="transmembrane region" description="Helical" evidence="1">
    <location>
        <begin position="413"/>
        <end position="435"/>
    </location>
</feature>
<keyword evidence="1" id="KW-0812">Transmembrane</keyword>
<name>A0A4R3YU70_9FIRM</name>